<reference evidence="1" key="1">
    <citation type="submission" date="2018-02" db="EMBL/GenBank/DDBJ databases">
        <title>Rhizophora mucronata_Transcriptome.</title>
        <authorList>
            <person name="Meera S.P."/>
            <person name="Sreeshan A."/>
            <person name="Augustine A."/>
        </authorList>
    </citation>
    <scope>NUCLEOTIDE SEQUENCE</scope>
    <source>
        <tissue evidence="1">Leaf</tissue>
    </source>
</reference>
<evidence type="ECO:0000313" key="1">
    <source>
        <dbReference type="EMBL" id="MBX33893.1"/>
    </source>
</evidence>
<protein>
    <submittedName>
        <fullName evidence="1">Uncharacterized protein MANES_15G192700</fullName>
    </submittedName>
</protein>
<dbReference type="AlphaFoldDB" id="A0A2P2MUI6"/>
<sequence>MEKKEGESWRKLVRNMLPPGAPLPHDETKLDYSIAFEYEDPPIAYEVPKVEPLDVNLRTIPTAEPLSESHRSAGN</sequence>
<name>A0A2P2MUI6_RHIMU</name>
<organism evidence="1">
    <name type="scientific">Rhizophora mucronata</name>
    <name type="common">Asiatic mangrove</name>
    <dbReference type="NCBI Taxonomy" id="61149"/>
    <lineage>
        <taxon>Eukaryota</taxon>
        <taxon>Viridiplantae</taxon>
        <taxon>Streptophyta</taxon>
        <taxon>Embryophyta</taxon>
        <taxon>Tracheophyta</taxon>
        <taxon>Spermatophyta</taxon>
        <taxon>Magnoliopsida</taxon>
        <taxon>eudicotyledons</taxon>
        <taxon>Gunneridae</taxon>
        <taxon>Pentapetalae</taxon>
        <taxon>rosids</taxon>
        <taxon>fabids</taxon>
        <taxon>Malpighiales</taxon>
        <taxon>Rhizophoraceae</taxon>
        <taxon>Rhizophora</taxon>
    </lineage>
</organism>
<dbReference type="EMBL" id="GGEC01053409">
    <property type="protein sequence ID" value="MBX33893.1"/>
    <property type="molecule type" value="Transcribed_RNA"/>
</dbReference>
<accession>A0A2P2MUI6</accession>
<proteinExistence type="predicted"/>